<reference evidence="10 11" key="1">
    <citation type="journal article" date="2019" name="Int. J. Syst. Evol. Microbiol.">
        <title>The Global Catalogue of Microorganisms (GCM) 10K type strain sequencing project: providing services to taxonomists for standard genome sequencing and annotation.</title>
        <authorList>
            <consortium name="The Broad Institute Genomics Platform"/>
            <consortium name="The Broad Institute Genome Sequencing Center for Infectious Disease"/>
            <person name="Wu L."/>
            <person name="Ma J."/>
        </authorList>
    </citation>
    <scope>NUCLEOTIDE SEQUENCE [LARGE SCALE GENOMIC DNA]</scope>
    <source>
        <strain evidence="10 11">JCM 15914</strain>
    </source>
</reference>
<dbReference type="PANTHER" id="PTHR31689">
    <property type="entry name" value="DIAMINOPIMELATE EPIMERASE, CHLOROPLASTIC"/>
    <property type="match status" value="1"/>
</dbReference>
<organism evidence="10 11">
    <name type="scientific">Kocuria atrinae</name>
    <dbReference type="NCBI Taxonomy" id="592377"/>
    <lineage>
        <taxon>Bacteria</taxon>
        <taxon>Bacillati</taxon>
        <taxon>Actinomycetota</taxon>
        <taxon>Actinomycetes</taxon>
        <taxon>Micrococcales</taxon>
        <taxon>Micrococcaceae</taxon>
        <taxon>Kocuria</taxon>
    </lineage>
</organism>
<evidence type="ECO:0000313" key="10">
    <source>
        <dbReference type="EMBL" id="GAA2118475.1"/>
    </source>
</evidence>
<dbReference type="Gene3D" id="3.10.310.10">
    <property type="entry name" value="Diaminopimelate Epimerase, Chain A, domain 1"/>
    <property type="match status" value="2"/>
</dbReference>
<sequence length="322" mass="34610">MRPRKLTAVTETVDRGVKTVDWRELVNHEVVKAHGTGNDFVVFTDEYGEVSLTADTVAAVCDRHMGLGADGVIRAVRTTELPEGRKLFDQDPSVEWFMDYRNADGSIAQMCGNGVRVFVDHLVREGLVELPQGSQLRIGTRAGVRSVARTDGGYAVDMGPWSFMAGEDAREKGSDAVVTTDGLNVPRPGLSISMGNPHTVVALSEEDKLDQLDLRRAPSVSPEPEDGTNVEFVVPVDHDDVEVGRIHMRVFERGVGETHSCGTGACAAAAATRFWGGVDAPDRWLVEVPGGVLSVTFVPATDGTEHVVLAGPTRVVARAILV</sequence>
<evidence type="ECO:0000256" key="6">
    <source>
        <dbReference type="ARBA" id="ARBA00023235"/>
    </source>
</evidence>
<comment type="caution">
    <text evidence="10">The sequence shown here is derived from an EMBL/GenBank/DDBJ whole genome shotgun (WGS) entry which is preliminary data.</text>
</comment>
<dbReference type="Proteomes" id="UP001500166">
    <property type="component" value="Unassembled WGS sequence"/>
</dbReference>
<comment type="catalytic activity">
    <reaction evidence="7 8">
        <text>(2S,6S)-2,6-diaminopimelate = meso-2,6-diaminopimelate</text>
        <dbReference type="Rhea" id="RHEA:15393"/>
        <dbReference type="ChEBI" id="CHEBI:57609"/>
        <dbReference type="ChEBI" id="CHEBI:57791"/>
        <dbReference type="EC" id="5.1.1.7"/>
    </reaction>
</comment>
<dbReference type="InterPro" id="IPR001653">
    <property type="entry name" value="DAP_epimerase_DapF"/>
</dbReference>
<comment type="caution">
    <text evidence="8">Lacks conserved residue(s) required for the propagation of feature annotation.</text>
</comment>
<comment type="function">
    <text evidence="8">Catalyzes the stereoinversion of LL-2,6-diaminopimelate (L,L-DAP) to meso-diaminopimelate (meso-DAP), a precursor of L-lysine and an essential component of the bacterial peptidoglycan.</text>
</comment>
<feature type="site" description="Could be important to modulate the pK values of the two catalytic cysteine residues" evidence="8">
    <location>
        <position position="252"/>
    </location>
</feature>
<dbReference type="SUPFAM" id="SSF54506">
    <property type="entry name" value="Diaminopimelate epimerase-like"/>
    <property type="match status" value="2"/>
</dbReference>
<dbReference type="Pfam" id="PF01678">
    <property type="entry name" value="DAP_epimerase"/>
    <property type="match status" value="2"/>
</dbReference>
<evidence type="ECO:0000256" key="1">
    <source>
        <dbReference type="ARBA" id="ARBA00005196"/>
    </source>
</evidence>
<keyword evidence="8" id="KW-0963">Cytoplasm</keyword>
<evidence type="ECO:0000256" key="5">
    <source>
        <dbReference type="ARBA" id="ARBA00023154"/>
    </source>
</evidence>
<feature type="active site" description="Proton donor" evidence="8">
    <location>
        <position position="111"/>
    </location>
</feature>
<feature type="site" description="Could be important to modulate the pK values of the two catalytic cysteine residues" evidence="8">
    <location>
        <position position="198"/>
    </location>
</feature>
<comment type="subunit">
    <text evidence="8">Homodimer.</text>
</comment>
<protein>
    <recommendedName>
        <fullName evidence="3 8">Diaminopimelate epimerase</fullName>
        <shortName evidence="8">DAP epimerase</shortName>
        <ecNumber evidence="3 8">5.1.1.7</ecNumber>
    </recommendedName>
    <alternativeName>
        <fullName evidence="8">PLP-independent amino acid racemase</fullName>
    </alternativeName>
</protein>
<feature type="binding site" evidence="8">
    <location>
        <position position="38"/>
    </location>
    <ligand>
        <name>substrate</name>
    </ligand>
</feature>
<feature type="binding site" evidence="8">
    <location>
        <begin position="112"/>
        <end position="113"/>
    </location>
    <ligand>
        <name>substrate</name>
    </ligand>
</feature>
<feature type="binding site" evidence="8">
    <location>
        <begin position="252"/>
        <end position="253"/>
    </location>
    <ligand>
        <name>substrate</name>
    </ligand>
</feature>
<keyword evidence="6 8" id="KW-0413">Isomerase</keyword>
<feature type="binding site" evidence="8">
    <location>
        <position position="196"/>
    </location>
    <ligand>
        <name>substrate</name>
    </ligand>
</feature>
<evidence type="ECO:0000256" key="9">
    <source>
        <dbReference type="PROSITE-ProRule" id="PRU10125"/>
    </source>
</evidence>
<evidence type="ECO:0000313" key="11">
    <source>
        <dbReference type="Proteomes" id="UP001500166"/>
    </source>
</evidence>
<evidence type="ECO:0000256" key="4">
    <source>
        <dbReference type="ARBA" id="ARBA00022605"/>
    </source>
</evidence>
<keyword evidence="4 8" id="KW-0028">Amino-acid biosynthesis</keyword>
<feature type="active site" evidence="9">
    <location>
        <position position="111"/>
    </location>
</feature>
<feature type="binding site" evidence="8">
    <location>
        <position position="102"/>
    </location>
    <ligand>
        <name>substrate</name>
    </ligand>
</feature>
<dbReference type="PROSITE" id="PS01326">
    <property type="entry name" value="DAP_EPIMERASE"/>
    <property type="match status" value="1"/>
</dbReference>
<evidence type="ECO:0000256" key="3">
    <source>
        <dbReference type="ARBA" id="ARBA00013080"/>
    </source>
</evidence>
<dbReference type="HAMAP" id="MF_00197">
    <property type="entry name" value="DAP_epimerase"/>
    <property type="match status" value="1"/>
</dbReference>
<evidence type="ECO:0000256" key="7">
    <source>
        <dbReference type="ARBA" id="ARBA00051712"/>
    </source>
</evidence>
<dbReference type="InterPro" id="IPR018510">
    <property type="entry name" value="DAP_epimerase_AS"/>
</dbReference>
<dbReference type="EC" id="5.1.1.7" evidence="3 8"/>
<gene>
    <name evidence="8 10" type="primary">dapF</name>
    <name evidence="10" type="ORF">GCM10009824_18670</name>
</gene>
<keyword evidence="5 8" id="KW-0457">Lysine biosynthesis</keyword>
<feature type="active site" description="Proton acceptor" evidence="8">
    <location>
        <position position="261"/>
    </location>
</feature>
<comment type="pathway">
    <text evidence="1 8">Amino-acid biosynthesis; L-lysine biosynthesis via DAP pathway; DL-2,6-diaminopimelate from LL-2,6-diaminopimelate: step 1/1.</text>
</comment>
<name>A0ABN2XVP6_9MICC</name>
<accession>A0ABN2XVP6</accession>
<dbReference type="NCBIfam" id="TIGR00652">
    <property type="entry name" value="DapF"/>
    <property type="match status" value="1"/>
</dbReference>
<feature type="binding site" evidence="8">
    <location>
        <position position="229"/>
    </location>
    <ligand>
        <name>substrate</name>
    </ligand>
</feature>
<comment type="subcellular location">
    <subcellularLocation>
        <location evidence="8">Cytoplasm</location>
    </subcellularLocation>
</comment>
<dbReference type="EMBL" id="BAAAQA010000018">
    <property type="protein sequence ID" value="GAA2118475.1"/>
    <property type="molecule type" value="Genomic_DNA"/>
</dbReference>
<evidence type="ECO:0000256" key="8">
    <source>
        <dbReference type="HAMAP-Rule" id="MF_00197"/>
    </source>
</evidence>
<proteinExistence type="inferred from homology"/>
<keyword evidence="11" id="KW-1185">Reference proteome</keyword>
<feature type="binding site" evidence="8">
    <location>
        <begin position="262"/>
        <end position="263"/>
    </location>
    <ligand>
        <name>substrate</name>
    </ligand>
</feature>
<comment type="similarity">
    <text evidence="2 8">Belongs to the diaminopimelate epimerase family.</text>
</comment>
<evidence type="ECO:0000256" key="2">
    <source>
        <dbReference type="ARBA" id="ARBA00010219"/>
    </source>
</evidence>
<dbReference type="PANTHER" id="PTHR31689:SF0">
    <property type="entry name" value="DIAMINOPIMELATE EPIMERASE"/>
    <property type="match status" value="1"/>
</dbReference>